<dbReference type="InterPro" id="IPR036271">
    <property type="entry name" value="Tet_transcr_reg_TetR-rel_C_sf"/>
</dbReference>
<dbReference type="InterPro" id="IPR009057">
    <property type="entry name" value="Homeodomain-like_sf"/>
</dbReference>
<feature type="DNA-binding region" description="H-T-H motif" evidence="2">
    <location>
        <begin position="84"/>
        <end position="103"/>
    </location>
</feature>
<dbReference type="AlphaFoldDB" id="A0A7W7VW13"/>
<dbReference type="EMBL" id="JACHJV010000001">
    <property type="protein sequence ID" value="MBB4924976.1"/>
    <property type="molecule type" value="Genomic_DNA"/>
</dbReference>
<dbReference type="Pfam" id="PF00440">
    <property type="entry name" value="TetR_N"/>
    <property type="match status" value="1"/>
</dbReference>
<feature type="region of interest" description="Disordered" evidence="3">
    <location>
        <begin position="1"/>
        <end position="62"/>
    </location>
</feature>
<feature type="compositionally biased region" description="Basic and acidic residues" evidence="3">
    <location>
        <begin position="49"/>
        <end position="62"/>
    </location>
</feature>
<proteinExistence type="predicted"/>
<dbReference type="PRINTS" id="PR00455">
    <property type="entry name" value="HTHTETR"/>
</dbReference>
<feature type="compositionally biased region" description="Low complexity" evidence="3">
    <location>
        <begin position="7"/>
        <end position="30"/>
    </location>
</feature>
<dbReference type="PANTHER" id="PTHR30055:SF146">
    <property type="entry name" value="HTH-TYPE TRANSCRIPTIONAL DUAL REGULATOR CECR"/>
    <property type="match status" value="1"/>
</dbReference>
<dbReference type="InterPro" id="IPR041673">
    <property type="entry name" value="TetR_C_23"/>
</dbReference>
<dbReference type="Proteomes" id="UP000540506">
    <property type="component" value="Unassembled WGS sequence"/>
</dbReference>
<name>A0A7W7VW13_KITKI</name>
<evidence type="ECO:0000259" key="4">
    <source>
        <dbReference type="PROSITE" id="PS50977"/>
    </source>
</evidence>
<dbReference type="Pfam" id="PF17931">
    <property type="entry name" value="TetR_C_23"/>
    <property type="match status" value="1"/>
</dbReference>
<dbReference type="InterPro" id="IPR001647">
    <property type="entry name" value="HTH_TetR"/>
</dbReference>
<feature type="domain" description="HTH tetR-type" evidence="4">
    <location>
        <begin position="61"/>
        <end position="121"/>
    </location>
</feature>
<dbReference type="InterPro" id="IPR050109">
    <property type="entry name" value="HTH-type_TetR-like_transc_reg"/>
</dbReference>
<organism evidence="5 6">
    <name type="scientific">Kitasatospora kifunensis</name>
    <name type="common">Streptomyces kifunensis</name>
    <dbReference type="NCBI Taxonomy" id="58351"/>
    <lineage>
        <taxon>Bacteria</taxon>
        <taxon>Bacillati</taxon>
        <taxon>Actinomycetota</taxon>
        <taxon>Actinomycetes</taxon>
        <taxon>Kitasatosporales</taxon>
        <taxon>Streptomycetaceae</taxon>
        <taxon>Kitasatospora</taxon>
    </lineage>
</organism>
<reference evidence="5 6" key="1">
    <citation type="submission" date="2020-08" db="EMBL/GenBank/DDBJ databases">
        <title>Sequencing the genomes of 1000 actinobacteria strains.</title>
        <authorList>
            <person name="Klenk H.-P."/>
        </authorList>
    </citation>
    <scope>NUCLEOTIDE SEQUENCE [LARGE SCALE GENOMIC DNA]</scope>
    <source>
        <strain evidence="5 6">DSM 41654</strain>
    </source>
</reference>
<evidence type="ECO:0000256" key="3">
    <source>
        <dbReference type="SAM" id="MobiDB-lite"/>
    </source>
</evidence>
<gene>
    <name evidence="5" type="ORF">FHR34_003969</name>
</gene>
<dbReference type="GO" id="GO:0003700">
    <property type="term" value="F:DNA-binding transcription factor activity"/>
    <property type="evidence" value="ECO:0007669"/>
    <property type="project" value="TreeGrafter"/>
</dbReference>
<keyword evidence="1 2" id="KW-0238">DNA-binding</keyword>
<dbReference type="PROSITE" id="PS50977">
    <property type="entry name" value="HTH_TETR_2"/>
    <property type="match status" value="1"/>
</dbReference>
<dbReference type="SUPFAM" id="SSF46689">
    <property type="entry name" value="Homeodomain-like"/>
    <property type="match status" value="1"/>
</dbReference>
<accession>A0A7W7VW13</accession>
<sequence>MDDARTPADTAADPPTEPSAESAAEAAADPVGEPSAGSAPADEPAQPEGDAKGRPKTAKSEQTRALILETAMRLFQERGYDKTTMRAIASEAGVSVGNAYYYYEGKEFLIQGFYDRMTHEHARDARARLAGTVDFSQRLQIALESWIDCAAPYHEFAAQFFRTAADPNSAMSPFSNESHPARETAVQIFREVLDGSDLGPKIDPELDELLPDLLWLHLMVIVLYWVFDQTDDTERTRAFVKRCAPFVAKIVSLSRYRVFRPLVRDAVGMVEDFVLPTIGRTAVGGRTADKKSAAPNRKRKRRD</sequence>
<protein>
    <submittedName>
        <fullName evidence="5">AcrR family transcriptional regulator</fullName>
    </submittedName>
</protein>
<dbReference type="PANTHER" id="PTHR30055">
    <property type="entry name" value="HTH-TYPE TRANSCRIPTIONAL REGULATOR RUTR"/>
    <property type="match status" value="1"/>
</dbReference>
<dbReference type="SUPFAM" id="SSF48498">
    <property type="entry name" value="Tetracyclin repressor-like, C-terminal domain"/>
    <property type="match status" value="1"/>
</dbReference>
<keyword evidence="6" id="KW-1185">Reference proteome</keyword>
<evidence type="ECO:0000256" key="2">
    <source>
        <dbReference type="PROSITE-ProRule" id="PRU00335"/>
    </source>
</evidence>
<comment type="caution">
    <text evidence="5">The sequence shown here is derived from an EMBL/GenBank/DDBJ whole genome shotgun (WGS) entry which is preliminary data.</text>
</comment>
<dbReference type="RefSeq" id="WP_312897323.1">
    <property type="nucleotide sequence ID" value="NZ_JACHJV010000001.1"/>
</dbReference>
<dbReference type="GO" id="GO:0000976">
    <property type="term" value="F:transcription cis-regulatory region binding"/>
    <property type="evidence" value="ECO:0007669"/>
    <property type="project" value="TreeGrafter"/>
</dbReference>
<evidence type="ECO:0000256" key="1">
    <source>
        <dbReference type="ARBA" id="ARBA00023125"/>
    </source>
</evidence>
<dbReference type="Gene3D" id="1.10.357.10">
    <property type="entry name" value="Tetracycline Repressor, domain 2"/>
    <property type="match status" value="1"/>
</dbReference>
<evidence type="ECO:0000313" key="5">
    <source>
        <dbReference type="EMBL" id="MBB4924976.1"/>
    </source>
</evidence>
<evidence type="ECO:0000313" key="6">
    <source>
        <dbReference type="Proteomes" id="UP000540506"/>
    </source>
</evidence>